<name>A0A3G6IYH2_9CORY</name>
<keyword evidence="6 7" id="KW-0503">Monooxygenase</keyword>
<evidence type="ECO:0000313" key="9">
    <source>
        <dbReference type="Proteomes" id="UP000271587"/>
    </source>
</evidence>
<dbReference type="PANTHER" id="PTHR46696:SF6">
    <property type="entry name" value="P450, PUTATIVE (EUROFUNG)-RELATED"/>
    <property type="match status" value="1"/>
</dbReference>
<dbReference type="GO" id="GO:0020037">
    <property type="term" value="F:heme binding"/>
    <property type="evidence" value="ECO:0007669"/>
    <property type="project" value="InterPro"/>
</dbReference>
<evidence type="ECO:0000256" key="5">
    <source>
        <dbReference type="ARBA" id="ARBA00023004"/>
    </source>
</evidence>
<reference evidence="8 9" key="1">
    <citation type="submission" date="2018-11" db="EMBL/GenBank/DDBJ databases">
        <authorList>
            <person name="Kleinhagauer T."/>
            <person name="Glaeser S.P."/>
            <person name="Spergser J."/>
            <person name="Ruckert C."/>
            <person name="Kaempfer P."/>
            <person name="Busse H.-J."/>
        </authorList>
    </citation>
    <scope>NUCLEOTIDE SEQUENCE [LARGE SCALE GENOMIC DNA]</scope>
    <source>
        <strain evidence="8 9">W8</strain>
    </source>
</reference>
<keyword evidence="5 7" id="KW-0408">Iron</keyword>
<dbReference type="EMBL" id="CP033897">
    <property type="protein sequence ID" value="AZA10752.1"/>
    <property type="molecule type" value="Genomic_DNA"/>
</dbReference>
<dbReference type="RefSeq" id="WP_123933247.1">
    <property type="nucleotide sequence ID" value="NZ_CP033897.1"/>
</dbReference>
<dbReference type="GO" id="GO:0016705">
    <property type="term" value="F:oxidoreductase activity, acting on paired donors, with incorporation or reduction of molecular oxygen"/>
    <property type="evidence" value="ECO:0007669"/>
    <property type="project" value="InterPro"/>
</dbReference>
<sequence length="371" mass="41471">MNRSEDPRVDADTQLAVHELGGEPLCAYSNQAVRSIVNDPATFSSAVSRHLQIPNGLDGEEHARFRTLIDAYLAPEVVAPLESRFQKVAADVLEALPPSEAIDAVMEIGAPFAVKAMIAWLGWPVSMAPQLVQWVKDNQKATRSQDPKQTAEIARRYDEMIRAVITPLMEHPDQTVTSQLVHDRSAGRELEPPEIVSILRNWTAGDLGSMAACIAVVLEGLSDQPHLQEHLAKGASQREWDAIINEFLRIDDPFVSNRRVATRDVEVAGVRIRKGQQLRVHWTAANRDPQAFEVDEFRPEEHASNNVVWGEGPHACPGRALSLLEIRVCVQELLSRYRVRRTHGRDERERYPVGGWRRLEVELLPLGASVV</sequence>
<dbReference type="Pfam" id="PF00067">
    <property type="entry name" value="p450"/>
    <property type="match status" value="1"/>
</dbReference>
<dbReference type="InterPro" id="IPR036396">
    <property type="entry name" value="Cyt_P450_sf"/>
</dbReference>
<dbReference type="PROSITE" id="PS00086">
    <property type="entry name" value="CYTOCHROME_P450"/>
    <property type="match status" value="1"/>
</dbReference>
<dbReference type="GO" id="GO:0004497">
    <property type="term" value="F:monooxygenase activity"/>
    <property type="evidence" value="ECO:0007669"/>
    <property type="project" value="UniProtKB-KW"/>
</dbReference>
<keyword evidence="3 7" id="KW-0479">Metal-binding</keyword>
<dbReference type="GO" id="GO:0005506">
    <property type="term" value="F:iron ion binding"/>
    <property type="evidence" value="ECO:0007669"/>
    <property type="project" value="InterPro"/>
</dbReference>
<dbReference type="InterPro" id="IPR002397">
    <property type="entry name" value="Cyt_P450_B"/>
</dbReference>
<dbReference type="OrthoDB" id="3664945at2"/>
<evidence type="ECO:0000256" key="7">
    <source>
        <dbReference type="RuleBase" id="RU000461"/>
    </source>
</evidence>
<keyword evidence="9" id="KW-1185">Reference proteome</keyword>
<keyword evidence="4 7" id="KW-0560">Oxidoreductase</keyword>
<dbReference type="EC" id="1.14.14.-" evidence="8"/>
<dbReference type="InterPro" id="IPR017972">
    <property type="entry name" value="Cyt_P450_CS"/>
</dbReference>
<organism evidence="8 9">
    <name type="scientific">Corynebacterium gerontici</name>
    <dbReference type="NCBI Taxonomy" id="2079234"/>
    <lineage>
        <taxon>Bacteria</taxon>
        <taxon>Bacillati</taxon>
        <taxon>Actinomycetota</taxon>
        <taxon>Actinomycetes</taxon>
        <taxon>Mycobacteriales</taxon>
        <taxon>Corynebacteriaceae</taxon>
        <taxon>Corynebacterium</taxon>
    </lineage>
</organism>
<dbReference type="KEGG" id="cgk:CGERO_02095"/>
<dbReference type="PRINTS" id="PR00359">
    <property type="entry name" value="BP450"/>
</dbReference>
<dbReference type="Proteomes" id="UP000271587">
    <property type="component" value="Chromosome"/>
</dbReference>
<protein>
    <submittedName>
        <fullName evidence="8">Cytochrome P450(BM-1)</fullName>
        <ecNumber evidence="8">1.14.14.-</ecNumber>
    </submittedName>
</protein>
<accession>A0A3G6IYH2</accession>
<dbReference type="Gene3D" id="1.10.630.10">
    <property type="entry name" value="Cytochrome P450"/>
    <property type="match status" value="1"/>
</dbReference>
<gene>
    <name evidence="8" type="ORF">CGERO_02095</name>
</gene>
<evidence type="ECO:0000256" key="3">
    <source>
        <dbReference type="ARBA" id="ARBA00022723"/>
    </source>
</evidence>
<dbReference type="InterPro" id="IPR001128">
    <property type="entry name" value="Cyt_P450"/>
</dbReference>
<evidence type="ECO:0000313" key="8">
    <source>
        <dbReference type="EMBL" id="AZA10752.1"/>
    </source>
</evidence>
<dbReference type="SUPFAM" id="SSF48264">
    <property type="entry name" value="Cytochrome P450"/>
    <property type="match status" value="1"/>
</dbReference>
<evidence type="ECO:0000256" key="4">
    <source>
        <dbReference type="ARBA" id="ARBA00023002"/>
    </source>
</evidence>
<proteinExistence type="inferred from homology"/>
<dbReference type="PANTHER" id="PTHR46696">
    <property type="entry name" value="P450, PUTATIVE (EUROFUNG)-RELATED"/>
    <property type="match status" value="1"/>
</dbReference>
<comment type="similarity">
    <text evidence="1 7">Belongs to the cytochrome P450 family.</text>
</comment>
<evidence type="ECO:0000256" key="6">
    <source>
        <dbReference type="ARBA" id="ARBA00023033"/>
    </source>
</evidence>
<evidence type="ECO:0000256" key="1">
    <source>
        <dbReference type="ARBA" id="ARBA00010617"/>
    </source>
</evidence>
<evidence type="ECO:0000256" key="2">
    <source>
        <dbReference type="ARBA" id="ARBA00022617"/>
    </source>
</evidence>
<dbReference type="AlphaFoldDB" id="A0A3G6IYH2"/>
<keyword evidence="2 7" id="KW-0349">Heme</keyword>